<keyword evidence="6" id="KW-0479">Metal-binding</keyword>
<name>A0A0B5BDZ2_9BACT</name>
<dbReference type="SUPFAM" id="SSF53706">
    <property type="entry name" value="Formate dehydrogenase/DMSO reductase, domains 1-3"/>
    <property type="match status" value="1"/>
</dbReference>
<evidence type="ECO:0000256" key="4">
    <source>
        <dbReference type="ARBA" id="ARBA00011771"/>
    </source>
</evidence>
<evidence type="ECO:0000256" key="9">
    <source>
        <dbReference type="ARBA" id="ARBA00023014"/>
    </source>
</evidence>
<dbReference type="GO" id="GO:0030151">
    <property type="term" value="F:molybdenum ion binding"/>
    <property type="evidence" value="ECO:0007669"/>
    <property type="project" value="TreeGrafter"/>
</dbReference>
<dbReference type="PROSITE" id="PS51669">
    <property type="entry name" value="4FE4S_MOW_BIS_MGD"/>
    <property type="match status" value="1"/>
</dbReference>
<dbReference type="HOGENOM" id="CLU_061371_1_1_7"/>
<comment type="subunit">
    <text evidence="4">Heterodimer of a large and a small subunit.</text>
</comment>
<dbReference type="InterPro" id="IPR019546">
    <property type="entry name" value="TAT_signal_bac_arc"/>
</dbReference>
<dbReference type="InterPro" id="IPR027467">
    <property type="entry name" value="MopterinOxRdtase_cofactor_BS"/>
</dbReference>
<dbReference type="PROSITE" id="PS51318">
    <property type="entry name" value="TAT"/>
    <property type="match status" value="1"/>
</dbReference>
<protein>
    <submittedName>
        <fullName evidence="11">Formate dehydrogenase</fullName>
    </submittedName>
</protein>
<comment type="subcellular location">
    <subcellularLocation>
        <location evidence="2">Cell envelope</location>
    </subcellularLocation>
</comment>
<evidence type="ECO:0000256" key="5">
    <source>
        <dbReference type="ARBA" id="ARBA00022485"/>
    </source>
</evidence>
<dbReference type="PROSITE" id="PS00551">
    <property type="entry name" value="MOLYBDOPTERIN_PROK_1"/>
    <property type="match status" value="1"/>
</dbReference>
<dbReference type="FunFam" id="2.20.25.90:FF:000006">
    <property type="entry name" value="Formate dehydrogenase alpha subunit"/>
    <property type="match status" value="1"/>
</dbReference>
<evidence type="ECO:0000256" key="2">
    <source>
        <dbReference type="ARBA" id="ARBA00004196"/>
    </source>
</evidence>
<keyword evidence="9" id="KW-0411">Iron-sulfur</keyword>
<keyword evidence="5" id="KW-0004">4Fe-4S</keyword>
<dbReference type="InterPro" id="IPR006311">
    <property type="entry name" value="TAT_signal"/>
</dbReference>
<dbReference type="AlphaFoldDB" id="A0A0B5BDZ2"/>
<dbReference type="Gene3D" id="2.20.25.90">
    <property type="entry name" value="ADC-like domains"/>
    <property type="match status" value="1"/>
</dbReference>
<dbReference type="GO" id="GO:0051539">
    <property type="term" value="F:4 iron, 4 sulfur cluster binding"/>
    <property type="evidence" value="ECO:0007669"/>
    <property type="project" value="UniProtKB-KW"/>
</dbReference>
<reference evidence="11 12" key="1">
    <citation type="journal article" date="2015" name="Genome Announc.">
        <title>Complete Genome of Geobacter pickeringii G13T, a Metal-Reducing Isolate from Sedimentary Kaolin Deposits.</title>
        <authorList>
            <person name="Badalamenti J.P."/>
            <person name="Bond D.R."/>
        </authorList>
    </citation>
    <scope>NUCLEOTIDE SEQUENCE [LARGE SCALE GENOMIC DNA]</scope>
    <source>
        <strain evidence="11 12">G13</strain>
    </source>
</reference>
<evidence type="ECO:0000256" key="7">
    <source>
        <dbReference type="ARBA" id="ARBA00023002"/>
    </source>
</evidence>
<keyword evidence="7" id="KW-0560">Oxidoreductase</keyword>
<sequence length="190" mass="20964">MGISRRQFLQGGALAGAALALSGKPGEASVDAPELRTKGLKSTTTICPFCSVGCGLIVHTKDGKVVNTEGDPQHPINQGALCPKGGALFQIANNENRLQRVKYRAPGSDTWEEKSWEWAMDRIARRMKETRDKSFKKSELNKKDNKEYVVNRTDGMAFFGGAGLDNEECYLWTKFARAMGVSQLEHQARL</sequence>
<accession>A0A0B5BDZ2</accession>
<dbReference type="GO" id="GO:0016491">
    <property type="term" value="F:oxidoreductase activity"/>
    <property type="evidence" value="ECO:0007669"/>
    <property type="project" value="UniProtKB-KW"/>
</dbReference>
<dbReference type="NCBIfam" id="TIGR01409">
    <property type="entry name" value="TAT_signal_seq"/>
    <property type="match status" value="1"/>
</dbReference>
<keyword evidence="8" id="KW-0408">Iron</keyword>
<dbReference type="InterPro" id="IPR006963">
    <property type="entry name" value="Mopterin_OxRdtase_4Fe-4S_dom"/>
</dbReference>
<dbReference type="Pfam" id="PF10518">
    <property type="entry name" value="TAT_signal"/>
    <property type="match status" value="1"/>
</dbReference>
<dbReference type="Gene3D" id="3.40.50.740">
    <property type="match status" value="1"/>
</dbReference>
<dbReference type="Proteomes" id="UP000057609">
    <property type="component" value="Chromosome"/>
</dbReference>
<evidence type="ECO:0000256" key="3">
    <source>
        <dbReference type="ARBA" id="ARBA00010312"/>
    </source>
</evidence>
<dbReference type="EMBL" id="CP009788">
    <property type="protein sequence ID" value="AJE02755.1"/>
    <property type="molecule type" value="Genomic_DNA"/>
</dbReference>
<feature type="domain" description="4Fe-4S Mo/W bis-MGD-type" evidence="10">
    <location>
        <begin position="40"/>
        <end position="96"/>
    </location>
</feature>
<gene>
    <name evidence="11" type="ORF">GPICK_04670</name>
</gene>
<evidence type="ECO:0000313" key="12">
    <source>
        <dbReference type="Proteomes" id="UP000057609"/>
    </source>
</evidence>
<dbReference type="PANTHER" id="PTHR43598:SF1">
    <property type="entry name" value="FORMATE DEHYDROGENASE-O MAJOR SUBUNIT"/>
    <property type="match status" value="1"/>
</dbReference>
<evidence type="ECO:0000256" key="6">
    <source>
        <dbReference type="ARBA" id="ARBA00022723"/>
    </source>
</evidence>
<dbReference type="GO" id="GO:0009055">
    <property type="term" value="F:electron transfer activity"/>
    <property type="evidence" value="ECO:0007669"/>
    <property type="project" value="TreeGrafter"/>
</dbReference>
<proteinExistence type="inferred from homology"/>
<dbReference type="KEGG" id="gpi:GPICK_04670"/>
<evidence type="ECO:0000259" key="10">
    <source>
        <dbReference type="PROSITE" id="PS51669"/>
    </source>
</evidence>
<evidence type="ECO:0000256" key="8">
    <source>
        <dbReference type="ARBA" id="ARBA00023004"/>
    </source>
</evidence>
<evidence type="ECO:0000313" key="11">
    <source>
        <dbReference type="EMBL" id="AJE02755.1"/>
    </source>
</evidence>
<keyword evidence="12" id="KW-1185">Reference proteome</keyword>
<evidence type="ECO:0000256" key="1">
    <source>
        <dbReference type="ARBA" id="ARBA00001966"/>
    </source>
</evidence>
<dbReference type="PANTHER" id="PTHR43598">
    <property type="entry name" value="TUNGSTEN-CONTAINING FORMYLMETHANOFURAN DEHYDROGENASE 2 SUBUNIT B"/>
    <property type="match status" value="1"/>
</dbReference>
<dbReference type="Pfam" id="PF04879">
    <property type="entry name" value="Molybdop_Fe4S4"/>
    <property type="match status" value="1"/>
</dbReference>
<dbReference type="GO" id="GO:0009061">
    <property type="term" value="P:anaerobic respiration"/>
    <property type="evidence" value="ECO:0007669"/>
    <property type="project" value="TreeGrafter"/>
</dbReference>
<dbReference type="SMART" id="SM00926">
    <property type="entry name" value="Molybdop_Fe4S4"/>
    <property type="match status" value="1"/>
</dbReference>
<dbReference type="STRING" id="345632.GPICK_04670"/>
<organism evidence="11 12">
    <name type="scientific">Geobacter pickeringii</name>
    <dbReference type="NCBI Taxonomy" id="345632"/>
    <lineage>
        <taxon>Bacteria</taxon>
        <taxon>Pseudomonadati</taxon>
        <taxon>Thermodesulfobacteriota</taxon>
        <taxon>Desulfuromonadia</taxon>
        <taxon>Geobacterales</taxon>
        <taxon>Geobacteraceae</taxon>
        <taxon>Geobacter</taxon>
    </lineage>
</organism>
<comment type="cofactor">
    <cofactor evidence="1">
        <name>[4Fe-4S] cluster</name>
        <dbReference type="ChEBI" id="CHEBI:49883"/>
    </cofactor>
</comment>
<comment type="similarity">
    <text evidence="3">Belongs to the prokaryotic molybdopterin-containing oxidoreductase family.</text>
</comment>
<dbReference type="GO" id="GO:0030313">
    <property type="term" value="C:cell envelope"/>
    <property type="evidence" value="ECO:0007669"/>
    <property type="project" value="UniProtKB-SubCell"/>
</dbReference>